<accession>A0AAP7FIK1</accession>
<name>A0AAP7FIK1_9PSED</name>
<sequence length="122" mass="13595">MVRRFKCLVVDVRQVQLIENAIDFFRFLFEFRAIAIAVSLADIFLFVSSDGFDVIPAVHPASSHSVDKRMPEGVVIAPIMFFSVDTDVVQVACTRRRGRRQSSKEARGGVAPTILVVVKAIE</sequence>
<dbReference type="AlphaFoldDB" id="A0AAP7FIK1"/>
<protein>
    <submittedName>
        <fullName evidence="1">Uncharacterized protein</fullName>
    </submittedName>
</protein>
<dbReference type="EMBL" id="LSTU01000057">
    <property type="protein sequence ID" value="OAH45977.1"/>
    <property type="molecule type" value="Genomic_DNA"/>
</dbReference>
<evidence type="ECO:0000313" key="2">
    <source>
        <dbReference type="Proteomes" id="UP000077242"/>
    </source>
</evidence>
<dbReference type="Proteomes" id="UP000077242">
    <property type="component" value="Unassembled WGS sequence"/>
</dbReference>
<comment type="caution">
    <text evidence="1">The sequence shown here is derived from an EMBL/GenBank/DDBJ whole genome shotgun (WGS) entry which is preliminary data.</text>
</comment>
<reference evidence="2" key="1">
    <citation type="submission" date="2016-02" db="EMBL/GenBank/DDBJ databases">
        <title>Dietzia cinnamea strain CD11_5 genome sequencing and assembly.</title>
        <authorList>
            <person name="Kaur G."/>
            <person name="Nair G.R."/>
            <person name="Mayilraj S."/>
        </authorList>
    </citation>
    <scope>NUCLEOTIDE SEQUENCE [LARGE SCALE GENOMIC DNA]</scope>
    <source>
        <strain evidence="2">CD10_2</strain>
    </source>
</reference>
<evidence type="ECO:0000313" key="1">
    <source>
        <dbReference type="EMBL" id="OAH45977.1"/>
    </source>
</evidence>
<proteinExistence type="predicted"/>
<organism evidence="1 2">
    <name type="scientific">Pseudomonas monteilii</name>
    <dbReference type="NCBI Taxonomy" id="76759"/>
    <lineage>
        <taxon>Bacteria</taxon>
        <taxon>Pseudomonadati</taxon>
        <taxon>Pseudomonadota</taxon>
        <taxon>Gammaproteobacteria</taxon>
        <taxon>Pseudomonadales</taxon>
        <taxon>Pseudomonadaceae</taxon>
        <taxon>Pseudomonas</taxon>
    </lineage>
</organism>
<gene>
    <name evidence="1" type="ORF">AYJ70_28575</name>
</gene>